<proteinExistence type="inferred from homology"/>
<gene>
    <name evidence="6" type="ORF">SAMN05443144_1286</name>
</gene>
<dbReference type="Proteomes" id="UP000184041">
    <property type="component" value="Unassembled WGS sequence"/>
</dbReference>
<name>A0A1M5JPG5_9BACT</name>
<evidence type="ECO:0000256" key="1">
    <source>
        <dbReference type="ARBA" id="ARBA00002190"/>
    </source>
</evidence>
<protein>
    <submittedName>
        <fullName evidence="6">Transposase, Mutator family</fullName>
    </submittedName>
</protein>
<evidence type="ECO:0000256" key="5">
    <source>
        <dbReference type="ARBA" id="ARBA00023172"/>
    </source>
</evidence>
<sequence>MPACLAHLEFPAGHRRYIRTTNLIERAFVEQKRRTKVIPAHVNEKGAMKLVYRSLIRAARDWQRVSMDPLELSQLKHLRKTMIPEEGITTENNNISYQLAA</sequence>
<reference evidence="6 7" key="1">
    <citation type="submission" date="2016-11" db="EMBL/GenBank/DDBJ databases">
        <authorList>
            <person name="Jaros S."/>
            <person name="Januszkiewicz K."/>
            <person name="Wedrychowicz H."/>
        </authorList>
    </citation>
    <scope>NUCLEOTIDE SEQUENCE [LARGE SCALE GENOMIC DNA]</scope>
    <source>
        <strain evidence="6 7">DSM 21986</strain>
    </source>
</reference>
<evidence type="ECO:0000256" key="3">
    <source>
        <dbReference type="ARBA" id="ARBA00022578"/>
    </source>
</evidence>
<dbReference type="GO" id="GO:0006313">
    <property type="term" value="P:DNA transposition"/>
    <property type="evidence" value="ECO:0007669"/>
    <property type="project" value="InterPro"/>
</dbReference>
<dbReference type="EMBL" id="FQUS01000028">
    <property type="protein sequence ID" value="SHG42454.1"/>
    <property type="molecule type" value="Genomic_DNA"/>
</dbReference>
<evidence type="ECO:0000256" key="2">
    <source>
        <dbReference type="ARBA" id="ARBA00010961"/>
    </source>
</evidence>
<comment type="similarity">
    <text evidence="2">Belongs to the transposase mutator family.</text>
</comment>
<keyword evidence="7" id="KW-1185">Reference proteome</keyword>
<dbReference type="GO" id="GO:0004803">
    <property type="term" value="F:transposase activity"/>
    <property type="evidence" value="ECO:0007669"/>
    <property type="project" value="InterPro"/>
</dbReference>
<evidence type="ECO:0000313" key="7">
    <source>
        <dbReference type="Proteomes" id="UP000184041"/>
    </source>
</evidence>
<keyword evidence="3" id="KW-0815">Transposition</keyword>
<keyword evidence="5" id="KW-0233">DNA recombination</keyword>
<keyword evidence="4" id="KW-0238">DNA-binding</keyword>
<dbReference type="Pfam" id="PF00872">
    <property type="entry name" value="Transposase_mut"/>
    <property type="match status" value="1"/>
</dbReference>
<dbReference type="GO" id="GO:0003677">
    <property type="term" value="F:DNA binding"/>
    <property type="evidence" value="ECO:0007669"/>
    <property type="project" value="UniProtKB-KW"/>
</dbReference>
<organism evidence="6 7">
    <name type="scientific">Fodinibius roseus</name>
    <dbReference type="NCBI Taxonomy" id="1194090"/>
    <lineage>
        <taxon>Bacteria</taxon>
        <taxon>Pseudomonadati</taxon>
        <taxon>Balneolota</taxon>
        <taxon>Balneolia</taxon>
        <taxon>Balneolales</taxon>
        <taxon>Balneolaceae</taxon>
        <taxon>Fodinibius</taxon>
    </lineage>
</organism>
<accession>A0A1M5JPG5</accession>
<comment type="function">
    <text evidence="1">Required for the transposition of the insertion element.</text>
</comment>
<dbReference type="STRING" id="1194090.SAMN05443144_1286"/>
<dbReference type="InterPro" id="IPR001207">
    <property type="entry name" value="Transposase_mutator"/>
</dbReference>
<evidence type="ECO:0000313" key="6">
    <source>
        <dbReference type="EMBL" id="SHG42454.1"/>
    </source>
</evidence>
<dbReference type="AlphaFoldDB" id="A0A1M5JPG5"/>
<evidence type="ECO:0000256" key="4">
    <source>
        <dbReference type="ARBA" id="ARBA00023125"/>
    </source>
</evidence>